<feature type="transmembrane region" description="Helical" evidence="6">
    <location>
        <begin position="113"/>
        <end position="130"/>
    </location>
</feature>
<feature type="transmembrane region" description="Helical" evidence="6">
    <location>
        <begin position="169"/>
        <end position="188"/>
    </location>
</feature>
<dbReference type="PANTHER" id="PTHR43124:SF3">
    <property type="entry name" value="CHLORAMPHENICOL EFFLUX PUMP RV0191"/>
    <property type="match status" value="1"/>
</dbReference>
<name>A0ABV9SGY5_9PSEU</name>
<comment type="caution">
    <text evidence="8">The sequence shown here is derived from an EMBL/GenBank/DDBJ whole genome shotgun (WGS) entry which is preliminary data.</text>
</comment>
<dbReference type="Gene3D" id="1.20.1250.20">
    <property type="entry name" value="MFS general substrate transporter like domains"/>
    <property type="match status" value="1"/>
</dbReference>
<organism evidence="8 9">
    <name type="scientific">Actinophytocola glycyrrhizae</name>
    <dbReference type="NCBI Taxonomy" id="2044873"/>
    <lineage>
        <taxon>Bacteria</taxon>
        <taxon>Bacillati</taxon>
        <taxon>Actinomycetota</taxon>
        <taxon>Actinomycetes</taxon>
        <taxon>Pseudonocardiales</taxon>
        <taxon>Pseudonocardiaceae</taxon>
    </lineage>
</organism>
<dbReference type="RefSeq" id="WP_378061212.1">
    <property type="nucleotide sequence ID" value="NZ_JBHSIS010000023.1"/>
</dbReference>
<evidence type="ECO:0000256" key="6">
    <source>
        <dbReference type="SAM" id="Phobius"/>
    </source>
</evidence>
<keyword evidence="3 6" id="KW-0812">Transmembrane</keyword>
<reference evidence="9" key="1">
    <citation type="journal article" date="2019" name="Int. J. Syst. Evol. Microbiol.">
        <title>The Global Catalogue of Microorganisms (GCM) 10K type strain sequencing project: providing services to taxonomists for standard genome sequencing and annotation.</title>
        <authorList>
            <consortium name="The Broad Institute Genomics Platform"/>
            <consortium name="The Broad Institute Genome Sequencing Center for Infectious Disease"/>
            <person name="Wu L."/>
            <person name="Ma J."/>
        </authorList>
    </citation>
    <scope>NUCLEOTIDE SEQUENCE [LARGE SCALE GENOMIC DNA]</scope>
    <source>
        <strain evidence="9">ZS-22-S1</strain>
    </source>
</reference>
<dbReference type="InterPro" id="IPR011701">
    <property type="entry name" value="MFS"/>
</dbReference>
<dbReference type="PANTHER" id="PTHR43124">
    <property type="entry name" value="PURINE EFFLUX PUMP PBUE"/>
    <property type="match status" value="1"/>
</dbReference>
<sequence>MSNDVEQGTAATADARSLRLLQVGSFTSQFDRLMIAPMLVVIAAEMDRSVEAVSVAAAAYLLCYGVAQILWAMVSDRFGRVRTMRLALLLAMVGGLASAAVPDILWLVVARGVTGACMAAAIPGALVYIGDTVPVKVRQAPLTDLMTSSAVGMTMATVGAGIIADFASWRVAFALTAVVAGVLALFMGRMVEPELGPPPRVWSSLKGVLGNRTALLVLTLVLAEGLVLLGPLTFLPVVLHASGLSVTLSGLLTAAYGASVLVFARVVKGRTAKVAPAMLILFGGSSAVLAYVLLVIDHGAVAVVVATVLLGGGWAFMHSTLQTWATDMAPGYRATAVSLFATMLFTGSAVGAAVFGSMVDAGRFTTMFAITLAVSVPLVVTATLGRRRYATRGH</sequence>
<dbReference type="InterPro" id="IPR020846">
    <property type="entry name" value="MFS_dom"/>
</dbReference>
<dbReference type="Pfam" id="PF07690">
    <property type="entry name" value="MFS_1"/>
    <property type="match status" value="1"/>
</dbReference>
<feature type="transmembrane region" description="Helical" evidence="6">
    <location>
        <begin position="364"/>
        <end position="384"/>
    </location>
</feature>
<dbReference type="InterPro" id="IPR050189">
    <property type="entry name" value="MFS_Efflux_Transporters"/>
</dbReference>
<evidence type="ECO:0000256" key="1">
    <source>
        <dbReference type="ARBA" id="ARBA00004651"/>
    </source>
</evidence>
<feature type="domain" description="Major facilitator superfamily (MFS) profile" evidence="7">
    <location>
        <begin position="17"/>
        <end position="389"/>
    </location>
</feature>
<gene>
    <name evidence="8" type="ORF">ACFPCV_34395</name>
</gene>
<evidence type="ECO:0000313" key="8">
    <source>
        <dbReference type="EMBL" id="MFC4858616.1"/>
    </source>
</evidence>
<feature type="transmembrane region" description="Helical" evidence="6">
    <location>
        <begin position="142"/>
        <end position="163"/>
    </location>
</feature>
<feature type="transmembrane region" description="Helical" evidence="6">
    <location>
        <begin position="209"/>
        <end position="234"/>
    </location>
</feature>
<keyword evidence="5 6" id="KW-0472">Membrane</keyword>
<feature type="transmembrane region" description="Helical" evidence="6">
    <location>
        <begin position="274"/>
        <end position="294"/>
    </location>
</feature>
<feature type="transmembrane region" description="Helical" evidence="6">
    <location>
        <begin position="52"/>
        <end position="74"/>
    </location>
</feature>
<evidence type="ECO:0000313" key="9">
    <source>
        <dbReference type="Proteomes" id="UP001595859"/>
    </source>
</evidence>
<dbReference type="InterPro" id="IPR036259">
    <property type="entry name" value="MFS_trans_sf"/>
</dbReference>
<evidence type="ECO:0000256" key="3">
    <source>
        <dbReference type="ARBA" id="ARBA00022692"/>
    </source>
</evidence>
<proteinExistence type="predicted"/>
<dbReference type="PROSITE" id="PS50850">
    <property type="entry name" value="MFS"/>
    <property type="match status" value="1"/>
</dbReference>
<accession>A0ABV9SGY5</accession>
<keyword evidence="2" id="KW-1003">Cell membrane</keyword>
<dbReference type="EMBL" id="JBHSIS010000023">
    <property type="protein sequence ID" value="MFC4858616.1"/>
    <property type="molecule type" value="Genomic_DNA"/>
</dbReference>
<dbReference type="SUPFAM" id="SSF103473">
    <property type="entry name" value="MFS general substrate transporter"/>
    <property type="match status" value="1"/>
</dbReference>
<evidence type="ECO:0000256" key="5">
    <source>
        <dbReference type="ARBA" id="ARBA00023136"/>
    </source>
</evidence>
<protein>
    <submittedName>
        <fullName evidence="8">MFS transporter</fullName>
    </submittedName>
</protein>
<evidence type="ECO:0000256" key="4">
    <source>
        <dbReference type="ARBA" id="ARBA00022989"/>
    </source>
</evidence>
<keyword evidence="9" id="KW-1185">Reference proteome</keyword>
<feature type="transmembrane region" description="Helical" evidence="6">
    <location>
        <begin position="300"/>
        <end position="317"/>
    </location>
</feature>
<keyword evidence="4 6" id="KW-1133">Transmembrane helix</keyword>
<evidence type="ECO:0000256" key="2">
    <source>
        <dbReference type="ARBA" id="ARBA00022475"/>
    </source>
</evidence>
<feature type="transmembrane region" description="Helical" evidence="6">
    <location>
        <begin position="86"/>
        <end position="107"/>
    </location>
</feature>
<dbReference type="Proteomes" id="UP001595859">
    <property type="component" value="Unassembled WGS sequence"/>
</dbReference>
<feature type="transmembrane region" description="Helical" evidence="6">
    <location>
        <begin position="337"/>
        <end position="358"/>
    </location>
</feature>
<comment type="subcellular location">
    <subcellularLocation>
        <location evidence="1">Cell membrane</location>
        <topology evidence="1">Multi-pass membrane protein</topology>
    </subcellularLocation>
</comment>
<feature type="transmembrane region" description="Helical" evidence="6">
    <location>
        <begin position="246"/>
        <end position="267"/>
    </location>
</feature>
<evidence type="ECO:0000259" key="7">
    <source>
        <dbReference type="PROSITE" id="PS50850"/>
    </source>
</evidence>